<dbReference type="InterPro" id="IPR007627">
    <property type="entry name" value="RNA_pol_sigma70_r2"/>
</dbReference>
<dbReference type="InterPro" id="IPR013325">
    <property type="entry name" value="RNA_pol_sigma_r2"/>
</dbReference>
<feature type="domain" description="RNA polymerase sigma-70 region 2" evidence="6">
    <location>
        <begin position="18"/>
        <end position="87"/>
    </location>
</feature>
<dbReference type="Pfam" id="PF04542">
    <property type="entry name" value="Sigma70_r2"/>
    <property type="match status" value="1"/>
</dbReference>
<dbReference type="CDD" id="cd06171">
    <property type="entry name" value="Sigma70_r4"/>
    <property type="match status" value="1"/>
</dbReference>
<dbReference type="PANTHER" id="PTHR30385:SF7">
    <property type="entry name" value="RNA POLYMERASE SIGMA FACTOR FLIA"/>
    <property type="match status" value="1"/>
</dbReference>
<gene>
    <name evidence="8" type="ORF">COU90_03920</name>
</gene>
<evidence type="ECO:0000259" key="7">
    <source>
        <dbReference type="Pfam" id="PF04545"/>
    </source>
</evidence>
<dbReference type="PRINTS" id="PR00046">
    <property type="entry name" value="SIGMA70FCT"/>
</dbReference>
<keyword evidence="2" id="KW-0731">Sigma factor</keyword>
<dbReference type="GO" id="GO:0006352">
    <property type="term" value="P:DNA-templated transcription initiation"/>
    <property type="evidence" value="ECO:0007669"/>
    <property type="project" value="InterPro"/>
</dbReference>
<dbReference type="Proteomes" id="UP000229098">
    <property type="component" value="Unassembled WGS sequence"/>
</dbReference>
<evidence type="ECO:0000256" key="5">
    <source>
        <dbReference type="SAM" id="MobiDB-lite"/>
    </source>
</evidence>
<dbReference type="AlphaFoldDB" id="A0A2M8KWB0"/>
<organism evidence="8 9">
    <name type="scientific">Candidatus Ryanbacteria bacterium CG10_big_fil_rev_8_21_14_0_10_43_42</name>
    <dbReference type="NCBI Taxonomy" id="1974864"/>
    <lineage>
        <taxon>Bacteria</taxon>
        <taxon>Candidatus Ryaniibacteriota</taxon>
    </lineage>
</organism>
<dbReference type="Gene3D" id="1.10.1740.10">
    <property type="match status" value="1"/>
</dbReference>
<sequence>MSFMSSEEREIADAPIDVESLLPMVRTMAQNMQKSLRRNTVSIEELFQSGVVGLLQCRDRYDPSYGVAFTDYAKKRINGEMIKHLRSIDIAPRSSRRMEREITSNNLNLKQELHRTPTHEEEAERLGLTMEEFQKRRARAHIDVRGLGDILPPYPGNTENHYHYLESYEFELPDYSNNPESAVEEAELLRMAIKTLDLLPHRSKQVLTLLFYEDRTEKEVGQMLNLTESRISQLKTQAIKEMREIMNSAPATGPQGGNSNKEVKKRRSESLPVPDNQPQGYRKGTTERREQYEIALTVLKKHAMQYERDCFVVMNPKKILRQANVPAYAMKHLIDFDLLVCLNPNDNKDKPRIYEVRDLSTRTNVDHSPYIDARTSCKGSDFGTVGNESVRLPEAITALAIKALLPRKEEIQLTDRVQELRKELSCLDLYAKKAIVIGLLNDLFHAAVSE</sequence>
<keyword evidence="1" id="KW-0805">Transcription regulation</keyword>
<feature type="region of interest" description="Disordered" evidence="5">
    <location>
        <begin position="247"/>
        <end position="287"/>
    </location>
</feature>
<feature type="domain" description="RNA polymerase sigma-70 region 4" evidence="7">
    <location>
        <begin position="196"/>
        <end position="244"/>
    </location>
</feature>
<dbReference type="InterPro" id="IPR014284">
    <property type="entry name" value="RNA_pol_sigma-70_dom"/>
</dbReference>
<accession>A0A2M8KWB0</accession>
<reference evidence="9" key="1">
    <citation type="submission" date="2017-09" db="EMBL/GenBank/DDBJ databases">
        <title>Depth-based differentiation of microbial function through sediment-hosted aquifers and enrichment of novel symbionts in the deep terrestrial subsurface.</title>
        <authorList>
            <person name="Probst A.J."/>
            <person name="Ladd B."/>
            <person name="Jarett J.K."/>
            <person name="Geller-Mcgrath D.E."/>
            <person name="Sieber C.M.K."/>
            <person name="Emerson J.B."/>
            <person name="Anantharaman K."/>
            <person name="Thomas B.C."/>
            <person name="Malmstrom R."/>
            <person name="Stieglmeier M."/>
            <person name="Klingl A."/>
            <person name="Woyke T."/>
            <person name="Ryan C.M."/>
            <person name="Banfield J.F."/>
        </authorList>
    </citation>
    <scope>NUCLEOTIDE SEQUENCE [LARGE SCALE GENOMIC DNA]</scope>
</reference>
<evidence type="ECO:0000256" key="4">
    <source>
        <dbReference type="ARBA" id="ARBA00023163"/>
    </source>
</evidence>
<evidence type="ECO:0008006" key="10">
    <source>
        <dbReference type="Google" id="ProtNLM"/>
    </source>
</evidence>
<dbReference type="Gene3D" id="1.20.140.160">
    <property type="match status" value="1"/>
</dbReference>
<evidence type="ECO:0000313" key="8">
    <source>
        <dbReference type="EMBL" id="PJE64218.1"/>
    </source>
</evidence>
<protein>
    <recommendedName>
        <fullName evidence="10">RNA polymerase sigma-70 domain-containing protein</fullName>
    </recommendedName>
</protein>
<evidence type="ECO:0000256" key="2">
    <source>
        <dbReference type="ARBA" id="ARBA00023082"/>
    </source>
</evidence>
<evidence type="ECO:0000256" key="1">
    <source>
        <dbReference type="ARBA" id="ARBA00023015"/>
    </source>
</evidence>
<proteinExistence type="predicted"/>
<comment type="caution">
    <text evidence="8">The sequence shown here is derived from an EMBL/GenBank/DDBJ whole genome shotgun (WGS) entry which is preliminary data.</text>
</comment>
<dbReference type="EMBL" id="PFEF01000008">
    <property type="protein sequence ID" value="PJE64218.1"/>
    <property type="molecule type" value="Genomic_DNA"/>
</dbReference>
<dbReference type="PANTHER" id="PTHR30385">
    <property type="entry name" value="SIGMA FACTOR F FLAGELLAR"/>
    <property type="match status" value="1"/>
</dbReference>
<name>A0A2M8KWB0_9BACT</name>
<keyword evidence="3" id="KW-0238">DNA-binding</keyword>
<dbReference type="GO" id="GO:0003677">
    <property type="term" value="F:DNA binding"/>
    <property type="evidence" value="ECO:0007669"/>
    <property type="project" value="UniProtKB-KW"/>
</dbReference>
<evidence type="ECO:0000259" key="6">
    <source>
        <dbReference type="Pfam" id="PF04542"/>
    </source>
</evidence>
<dbReference type="SUPFAM" id="SSF88946">
    <property type="entry name" value="Sigma2 domain of RNA polymerase sigma factors"/>
    <property type="match status" value="1"/>
</dbReference>
<evidence type="ECO:0000313" key="9">
    <source>
        <dbReference type="Proteomes" id="UP000229098"/>
    </source>
</evidence>
<keyword evidence="4" id="KW-0804">Transcription</keyword>
<dbReference type="InterPro" id="IPR007630">
    <property type="entry name" value="RNA_pol_sigma70_r4"/>
</dbReference>
<dbReference type="NCBIfam" id="TIGR02937">
    <property type="entry name" value="sigma70-ECF"/>
    <property type="match status" value="1"/>
</dbReference>
<dbReference type="Pfam" id="PF04545">
    <property type="entry name" value="Sigma70_r4"/>
    <property type="match status" value="1"/>
</dbReference>
<evidence type="ECO:0000256" key="3">
    <source>
        <dbReference type="ARBA" id="ARBA00023125"/>
    </source>
</evidence>
<dbReference type="InterPro" id="IPR013324">
    <property type="entry name" value="RNA_pol_sigma_r3/r4-like"/>
</dbReference>
<dbReference type="InterPro" id="IPR000943">
    <property type="entry name" value="RNA_pol_sigma70"/>
</dbReference>
<dbReference type="GO" id="GO:0016987">
    <property type="term" value="F:sigma factor activity"/>
    <property type="evidence" value="ECO:0007669"/>
    <property type="project" value="UniProtKB-KW"/>
</dbReference>
<dbReference type="SUPFAM" id="SSF88659">
    <property type="entry name" value="Sigma3 and sigma4 domains of RNA polymerase sigma factors"/>
    <property type="match status" value="2"/>
</dbReference>